<evidence type="ECO:0000259" key="4">
    <source>
        <dbReference type="SMART" id="SM00385"/>
    </source>
</evidence>
<dbReference type="Gene3D" id="1.10.472.10">
    <property type="entry name" value="Cyclin-like"/>
    <property type="match status" value="2"/>
</dbReference>
<keyword evidence="2" id="KW-0804">Transcription</keyword>
<dbReference type="SMART" id="SM00385">
    <property type="entry name" value="CYCLIN"/>
    <property type="match status" value="1"/>
</dbReference>
<proteinExistence type="predicted"/>
<name>R7QCC1_CHOCR</name>
<sequence length="611" mass="66417">MLSPLREPVYAASARTLSGSLAEMERIIGETLFSGYVGYNGRAPGSTTKKEELQESAERNRTGGDARHTLVAYFEIVELASILCVDRETTNLAIRTFRHTANNTSLRNRNVESLATAAFVSAAERRWNEYQDWSKREKGAVPSDKEPHLPARDEDAPAASSSEWPTVPRHLSVEEISTAANLDVAEVVRYLKVVNIALRKQRPENSSSIAAHMPTFCSRLDLPERTRRLAIGIAEKAMENNICSRRYPPSLSAAAIRLACQLDGVRKTQVEICRATPVTDVTLRKVHKELIRDESMVIPEWYTNDKRQQTEATFSETGRPFARPAAKRATERASSSQEDREESPSDEKTGPAADSSDLGSQQEEPNVSLVPPPLPPGFGKGQGRPKAKREEEKKAEPVVSQPQPPMPNSNPMLAMLNNPAMQAFANVFAMMPQLSPPPPPALPPLPSASDSKGPQVQARGPGDSSERADAREVTPPPENGVGKKNEESRSLAATKPEQSQPVQSSQPLQANGNLMGGVQSMMKMVQAMQAIQAMQKQTVEQEGGEATEQLNPIAMMAMAMAQAQNAVAMASKSTVAQAQPNAPQDSSQAKPALDEPGPEAQGTKEQNQLEN</sequence>
<feature type="compositionally biased region" description="Polar residues" evidence="3">
    <location>
        <begin position="571"/>
        <end position="589"/>
    </location>
</feature>
<dbReference type="PRINTS" id="PR00685">
    <property type="entry name" value="TIFACTORIIB"/>
</dbReference>
<dbReference type="GO" id="GO:0070897">
    <property type="term" value="P:transcription preinitiation complex assembly"/>
    <property type="evidence" value="ECO:0007669"/>
    <property type="project" value="InterPro"/>
</dbReference>
<feature type="domain" description="Cyclin-like" evidence="4">
    <location>
        <begin position="211"/>
        <end position="292"/>
    </location>
</feature>
<accession>R7QCC1</accession>
<dbReference type="SUPFAM" id="SSF47954">
    <property type="entry name" value="Cyclin-like"/>
    <property type="match status" value="1"/>
</dbReference>
<dbReference type="KEGG" id="ccp:CHC_T00004187001"/>
<dbReference type="GeneID" id="17323258"/>
<keyword evidence="6" id="KW-1185">Reference proteome</keyword>
<dbReference type="PANTHER" id="PTHR11618:SF13">
    <property type="entry name" value="TRANSCRIPTION INITIATION FACTOR IIB"/>
    <property type="match status" value="1"/>
</dbReference>
<dbReference type="InterPro" id="IPR036915">
    <property type="entry name" value="Cyclin-like_sf"/>
</dbReference>
<evidence type="ECO:0000256" key="2">
    <source>
        <dbReference type="ARBA" id="ARBA00023163"/>
    </source>
</evidence>
<dbReference type="STRING" id="2769.R7QCC1"/>
<feature type="compositionally biased region" description="Low complexity" evidence="3">
    <location>
        <begin position="496"/>
        <end position="509"/>
    </location>
</feature>
<evidence type="ECO:0000313" key="5">
    <source>
        <dbReference type="EMBL" id="CDF35724.1"/>
    </source>
</evidence>
<dbReference type="Proteomes" id="UP000012073">
    <property type="component" value="Unassembled WGS sequence"/>
</dbReference>
<keyword evidence="1" id="KW-0805">Transcription regulation</keyword>
<organism evidence="5 6">
    <name type="scientific">Chondrus crispus</name>
    <name type="common">Carrageen Irish moss</name>
    <name type="synonym">Polymorpha crispa</name>
    <dbReference type="NCBI Taxonomy" id="2769"/>
    <lineage>
        <taxon>Eukaryota</taxon>
        <taxon>Rhodophyta</taxon>
        <taxon>Florideophyceae</taxon>
        <taxon>Rhodymeniophycidae</taxon>
        <taxon>Gigartinales</taxon>
        <taxon>Gigartinaceae</taxon>
        <taxon>Chondrus</taxon>
    </lineage>
</organism>
<evidence type="ECO:0000313" key="6">
    <source>
        <dbReference type="Proteomes" id="UP000012073"/>
    </source>
</evidence>
<dbReference type="CDD" id="cd20550">
    <property type="entry name" value="CYCLIN_TFIIB_archaea_like_rpt2"/>
    <property type="match status" value="1"/>
</dbReference>
<dbReference type="RefSeq" id="XP_005715543.1">
    <property type="nucleotide sequence ID" value="XM_005715486.1"/>
</dbReference>
<feature type="region of interest" description="Disordered" evidence="3">
    <location>
        <begin position="302"/>
        <end position="415"/>
    </location>
</feature>
<dbReference type="GO" id="GO:0017025">
    <property type="term" value="F:TBP-class protein binding"/>
    <property type="evidence" value="ECO:0007669"/>
    <property type="project" value="InterPro"/>
</dbReference>
<dbReference type="PANTHER" id="PTHR11618">
    <property type="entry name" value="TRANSCRIPTION INITIATION FACTOR IIB-RELATED"/>
    <property type="match status" value="1"/>
</dbReference>
<dbReference type="InterPro" id="IPR013150">
    <property type="entry name" value="TFIIB_cyclin"/>
</dbReference>
<dbReference type="InterPro" id="IPR000812">
    <property type="entry name" value="TFIIB"/>
</dbReference>
<dbReference type="GO" id="GO:0097550">
    <property type="term" value="C:transcription preinitiation complex"/>
    <property type="evidence" value="ECO:0007669"/>
    <property type="project" value="TreeGrafter"/>
</dbReference>
<feature type="compositionally biased region" description="Pro residues" evidence="3">
    <location>
        <begin position="434"/>
        <end position="446"/>
    </location>
</feature>
<feature type="region of interest" description="Disordered" evidence="3">
    <location>
        <begin position="431"/>
        <end position="515"/>
    </location>
</feature>
<feature type="compositionally biased region" description="Basic and acidic residues" evidence="3">
    <location>
        <begin position="135"/>
        <end position="155"/>
    </location>
</feature>
<evidence type="ECO:0000256" key="1">
    <source>
        <dbReference type="ARBA" id="ARBA00023015"/>
    </source>
</evidence>
<dbReference type="InterPro" id="IPR013763">
    <property type="entry name" value="Cyclin-like_dom"/>
</dbReference>
<dbReference type="AlphaFoldDB" id="R7QCC1"/>
<dbReference type="Pfam" id="PF00382">
    <property type="entry name" value="TFIIB"/>
    <property type="match status" value="1"/>
</dbReference>
<evidence type="ECO:0000256" key="3">
    <source>
        <dbReference type="SAM" id="MobiDB-lite"/>
    </source>
</evidence>
<dbReference type="OrthoDB" id="25790at2759"/>
<protein>
    <recommendedName>
        <fullName evidence="4">Cyclin-like domain-containing protein</fullName>
    </recommendedName>
</protein>
<feature type="region of interest" description="Disordered" evidence="3">
    <location>
        <begin position="135"/>
        <end position="165"/>
    </location>
</feature>
<reference evidence="6" key="1">
    <citation type="journal article" date="2013" name="Proc. Natl. Acad. Sci. U.S.A.">
        <title>Genome structure and metabolic features in the red seaweed Chondrus crispus shed light on evolution of the Archaeplastida.</title>
        <authorList>
            <person name="Collen J."/>
            <person name="Porcel B."/>
            <person name="Carre W."/>
            <person name="Ball S.G."/>
            <person name="Chaparro C."/>
            <person name="Tonon T."/>
            <person name="Barbeyron T."/>
            <person name="Michel G."/>
            <person name="Noel B."/>
            <person name="Valentin K."/>
            <person name="Elias M."/>
            <person name="Artiguenave F."/>
            <person name="Arun A."/>
            <person name="Aury J.M."/>
            <person name="Barbosa-Neto J.F."/>
            <person name="Bothwell J.H."/>
            <person name="Bouget F.Y."/>
            <person name="Brillet L."/>
            <person name="Cabello-Hurtado F."/>
            <person name="Capella-Gutierrez S."/>
            <person name="Charrier B."/>
            <person name="Cladiere L."/>
            <person name="Cock J.M."/>
            <person name="Coelho S.M."/>
            <person name="Colleoni C."/>
            <person name="Czjzek M."/>
            <person name="Da Silva C."/>
            <person name="Delage L."/>
            <person name="Denoeud F."/>
            <person name="Deschamps P."/>
            <person name="Dittami S.M."/>
            <person name="Gabaldon T."/>
            <person name="Gachon C.M."/>
            <person name="Groisillier A."/>
            <person name="Herve C."/>
            <person name="Jabbari K."/>
            <person name="Katinka M."/>
            <person name="Kloareg B."/>
            <person name="Kowalczyk N."/>
            <person name="Labadie K."/>
            <person name="Leblanc C."/>
            <person name="Lopez P.J."/>
            <person name="McLachlan D.H."/>
            <person name="Meslet-Cladiere L."/>
            <person name="Moustafa A."/>
            <person name="Nehr Z."/>
            <person name="Nyvall Collen P."/>
            <person name="Panaud O."/>
            <person name="Partensky F."/>
            <person name="Poulain J."/>
            <person name="Rensing S.A."/>
            <person name="Rousvoal S."/>
            <person name="Samson G."/>
            <person name="Symeonidi A."/>
            <person name="Weissenbach J."/>
            <person name="Zambounis A."/>
            <person name="Wincker P."/>
            <person name="Boyen C."/>
        </authorList>
    </citation>
    <scope>NUCLEOTIDE SEQUENCE [LARGE SCALE GENOMIC DNA]</scope>
    <source>
        <strain evidence="6">cv. Stackhouse</strain>
    </source>
</reference>
<gene>
    <name evidence="5" type="ORF">CHC_T00004187001</name>
</gene>
<dbReference type="EMBL" id="HG001742">
    <property type="protein sequence ID" value="CDF35724.1"/>
    <property type="molecule type" value="Genomic_DNA"/>
</dbReference>
<feature type="region of interest" description="Disordered" evidence="3">
    <location>
        <begin position="570"/>
        <end position="611"/>
    </location>
</feature>
<dbReference type="Gramene" id="CDF35724">
    <property type="protein sequence ID" value="CDF35724"/>
    <property type="gene ID" value="CHC_T00004187001"/>
</dbReference>
<dbReference type="GO" id="GO:0005634">
    <property type="term" value="C:nucleus"/>
    <property type="evidence" value="ECO:0007669"/>
    <property type="project" value="TreeGrafter"/>
</dbReference>